<dbReference type="Pfam" id="PF00534">
    <property type="entry name" value="Glycos_transf_1"/>
    <property type="match status" value="1"/>
</dbReference>
<name>A0A1M6UFU1_9BACT</name>
<evidence type="ECO:0000259" key="1">
    <source>
        <dbReference type="Pfam" id="PF00534"/>
    </source>
</evidence>
<dbReference type="InterPro" id="IPR001296">
    <property type="entry name" value="Glyco_trans_1"/>
</dbReference>
<sequence length="404" mass="45613">MMSNNKIGILLISNGIGGAEKRFKNYFNYMNKKYKGKVYFIVNQTLYELLLMNNLIQEINDIIVLDEPKCIRKFFIYSKYKFSFISKIFTLIQRFNIALKITNVIRLNDIDIVHGILDGIRYLPLISKSIPKTSVVASVVYPELSFLKKRQLVRGVAICNAVDCLNQTIYDTVISIKGVLKSNVSITSNSFTDYTKCKPSKIREMNVVFCARLESMKNPFLFIDMAELIGSTITGKLVRYTIIGNGTLSAEVHEKAKKLRDKGFNLKCLGFISNPSTILNKALVFVQPTKSESHATQSLLEAMGCGCAVVSTNLPGIECVIPPNTGFLCDLDARAFAEKVSFLLNNYETATRMGQMGKKHVEEHFSINTFAEYLLNLYKGCQKVNKIQSSYINKLFEFIKTCIL</sequence>
<keyword evidence="2" id="KW-0808">Transferase</keyword>
<dbReference type="GO" id="GO:0016757">
    <property type="term" value="F:glycosyltransferase activity"/>
    <property type="evidence" value="ECO:0007669"/>
    <property type="project" value="InterPro"/>
</dbReference>
<dbReference type="EMBL" id="FQZU01000030">
    <property type="protein sequence ID" value="SHK68047.1"/>
    <property type="molecule type" value="Genomic_DNA"/>
</dbReference>
<evidence type="ECO:0000313" key="3">
    <source>
        <dbReference type="Proteomes" id="UP000183994"/>
    </source>
</evidence>
<evidence type="ECO:0000313" key="2">
    <source>
        <dbReference type="EMBL" id="SHK68047.1"/>
    </source>
</evidence>
<gene>
    <name evidence="2" type="ORF">SAMN02745216_03893</name>
</gene>
<accession>A0A1M6UFU1</accession>
<proteinExistence type="predicted"/>
<keyword evidence="3" id="KW-1185">Reference proteome</keyword>
<dbReference type="PANTHER" id="PTHR12526:SF630">
    <property type="entry name" value="GLYCOSYLTRANSFERASE"/>
    <property type="match status" value="1"/>
</dbReference>
<dbReference type="Gene3D" id="3.40.50.2000">
    <property type="entry name" value="Glycogen Phosphorylase B"/>
    <property type="match status" value="2"/>
</dbReference>
<protein>
    <submittedName>
        <fullName evidence="2">Glycosyltransferase involved in cell wall bisynthesis</fullName>
    </submittedName>
</protein>
<dbReference type="RefSeq" id="WP_073477930.1">
    <property type="nucleotide sequence ID" value="NZ_FQZU01000030.1"/>
</dbReference>
<dbReference type="OrthoDB" id="9775208at2"/>
<reference evidence="3" key="1">
    <citation type="submission" date="2016-11" db="EMBL/GenBank/DDBJ databases">
        <authorList>
            <person name="Varghese N."/>
            <person name="Submissions S."/>
        </authorList>
    </citation>
    <scope>NUCLEOTIDE SEQUENCE [LARGE SCALE GENOMIC DNA]</scope>
    <source>
        <strain evidence="3">DSM 16219</strain>
    </source>
</reference>
<organism evidence="2 3">
    <name type="scientific">Desulfatibacillum alkenivorans DSM 16219</name>
    <dbReference type="NCBI Taxonomy" id="1121393"/>
    <lineage>
        <taxon>Bacteria</taxon>
        <taxon>Pseudomonadati</taxon>
        <taxon>Thermodesulfobacteriota</taxon>
        <taxon>Desulfobacteria</taxon>
        <taxon>Desulfobacterales</taxon>
        <taxon>Desulfatibacillaceae</taxon>
        <taxon>Desulfatibacillum</taxon>
    </lineage>
</organism>
<dbReference type="PANTHER" id="PTHR12526">
    <property type="entry name" value="GLYCOSYLTRANSFERASE"/>
    <property type="match status" value="1"/>
</dbReference>
<dbReference type="SUPFAM" id="SSF53756">
    <property type="entry name" value="UDP-Glycosyltransferase/glycogen phosphorylase"/>
    <property type="match status" value="1"/>
</dbReference>
<dbReference type="STRING" id="1121393.SAMN02745216_03893"/>
<dbReference type="AlphaFoldDB" id="A0A1M6UFU1"/>
<dbReference type="Proteomes" id="UP000183994">
    <property type="component" value="Unassembled WGS sequence"/>
</dbReference>
<feature type="domain" description="Glycosyl transferase family 1" evidence="1">
    <location>
        <begin position="207"/>
        <end position="359"/>
    </location>
</feature>